<proteinExistence type="predicted"/>
<sequence length="338" mass="36607">MSASLAVPEARANPELFGHEHAAAALAEAAGAGRLHHAWLLAGPRGVGKATLAYRFARWLLAGRPETHPPLYLPPEDQVFRRVAAGAHADLRSLAPNAGERGVKLIIRVDEVRQVPRFLGLTAAEGGWRIVVVEQVEAMNAEAQNALLKTLEEPPARALLLLTSAAPDRLLPTIRSRCRRVDLFPLPEAEMDRLLARWLPELSAGQRGVLARIAGGAPGRALQLAEGDGLALQQQVEEFLSTLPRPDPRALHALGDTLAAKRDGSAFTTFIELLRQELGLAIRAAGRGQNVPDYIHTRPLADWAVLWDTLGRLADETETLNLDRKQAVLSGLSQLASR</sequence>
<accession>D5RQ54</accession>
<comment type="caution">
    <text evidence="1">The sequence shown here is derived from an EMBL/GenBank/DDBJ whole genome shotgun (WGS) entry which is preliminary data.</text>
</comment>
<dbReference type="PANTHER" id="PTHR11669">
    <property type="entry name" value="REPLICATION FACTOR C / DNA POLYMERASE III GAMMA-TAU SUBUNIT"/>
    <property type="match status" value="1"/>
</dbReference>
<dbReference type="Gene3D" id="3.40.50.300">
    <property type="entry name" value="P-loop containing nucleotide triphosphate hydrolases"/>
    <property type="match status" value="1"/>
</dbReference>
<dbReference type="GO" id="GO:0003887">
    <property type="term" value="F:DNA-directed DNA polymerase activity"/>
    <property type="evidence" value="ECO:0007669"/>
    <property type="project" value="UniProtKB-EC"/>
</dbReference>
<dbReference type="RefSeq" id="WP_007002246.1">
    <property type="nucleotide sequence ID" value="NZ_GG770777.1"/>
</dbReference>
<keyword evidence="1" id="KW-0808">Transferase</keyword>
<gene>
    <name evidence="1" type="primary">holB</name>
    <name evidence="1" type="ORF">HMPREF0731_3216</name>
</gene>
<dbReference type="GO" id="GO:0009360">
    <property type="term" value="C:DNA polymerase III complex"/>
    <property type="evidence" value="ECO:0007669"/>
    <property type="project" value="TreeGrafter"/>
</dbReference>
<dbReference type="PANTHER" id="PTHR11669:SF8">
    <property type="entry name" value="DNA POLYMERASE III SUBUNIT DELTA"/>
    <property type="match status" value="1"/>
</dbReference>
<protein>
    <submittedName>
        <fullName evidence="1">DNA polymerase III, delta' subunit</fullName>
        <ecNumber evidence="1">2.7.7.7</ecNumber>
    </submittedName>
</protein>
<dbReference type="NCBIfam" id="NF005677">
    <property type="entry name" value="PRK07471.1"/>
    <property type="match status" value="1"/>
</dbReference>
<dbReference type="SUPFAM" id="SSF52540">
    <property type="entry name" value="P-loop containing nucleoside triphosphate hydrolases"/>
    <property type="match status" value="1"/>
</dbReference>
<evidence type="ECO:0000313" key="2">
    <source>
        <dbReference type="Proteomes" id="UP000005324"/>
    </source>
</evidence>
<dbReference type="GO" id="GO:0006261">
    <property type="term" value="P:DNA-templated DNA replication"/>
    <property type="evidence" value="ECO:0007669"/>
    <property type="project" value="TreeGrafter"/>
</dbReference>
<name>D5RQ54_9PROT</name>
<dbReference type="InterPro" id="IPR050238">
    <property type="entry name" value="DNA_Rep/Repair_Clamp_Loader"/>
</dbReference>
<dbReference type="Pfam" id="PF13177">
    <property type="entry name" value="DNA_pol3_delta2"/>
    <property type="match status" value="1"/>
</dbReference>
<dbReference type="EMBL" id="ADVL01000656">
    <property type="protein sequence ID" value="EFH10580.1"/>
    <property type="molecule type" value="Genomic_DNA"/>
</dbReference>
<reference evidence="1 2" key="1">
    <citation type="submission" date="2010-04" db="EMBL/GenBank/DDBJ databases">
        <authorList>
            <person name="Qin X."/>
            <person name="Bachman B."/>
            <person name="Battles P."/>
            <person name="Bell A."/>
            <person name="Bess C."/>
            <person name="Bickham C."/>
            <person name="Chaboub L."/>
            <person name="Chen D."/>
            <person name="Coyle M."/>
            <person name="Deiros D.R."/>
            <person name="Dinh H."/>
            <person name="Forbes L."/>
            <person name="Fowler G."/>
            <person name="Francisco L."/>
            <person name="Fu Q."/>
            <person name="Gubbala S."/>
            <person name="Hale W."/>
            <person name="Han Y."/>
            <person name="Hemphill L."/>
            <person name="Highlander S.K."/>
            <person name="Hirani K."/>
            <person name="Hogues M."/>
            <person name="Jackson L."/>
            <person name="Jakkamsetti A."/>
            <person name="Javaid M."/>
            <person name="Jiang H."/>
            <person name="Korchina V."/>
            <person name="Kovar C."/>
            <person name="Lara F."/>
            <person name="Lee S."/>
            <person name="Mata R."/>
            <person name="Mathew T."/>
            <person name="Moen C."/>
            <person name="Morales K."/>
            <person name="Munidasa M."/>
            <person name="Nazareth L."/>
            <person name="Ngo R."/>
            <person name="Nguyen L."/>
            <person name="Okwuonu G."/>
            <person name="Ongeri F."/>
            <person name="Patil S."/>
            <person name="Petrosino J."/>
            <person name="Pham C."/>
            <person name="Pham P."/>
            <person name="Pu L.-L."/>
            <person name="Puazo M."/>
            <person name="Raj R."/>
            <person name="Reid J."/>
            <person name="Rouhana J."/>
            <person name="Saada N."/>
            <person name="Shang Y."/>
            <person name="Simmons D."/>
            <person name="Thornton R."/>
            <person name="Warren J."/>
            <person name="Weissenberger G."/>
            <person name="Zhang J."/>
            <person name="Zhang L."/>
            <person name="Zhou C."/>
            <person name="Zhu D."/>
            <person name="Muzny D."/>
            <person name="Worley K."/>
            <person name="Gibbs R."/>
        </authorList>
    </citation>
    <scope>NUCLEOTIDE SEQUENCE [LARGE SCALE GENOMIC DNA]</scope>
    <source>
        <strain evidence="1 2">ATCC 49957</strain>
    </source>
</reference>
<keyword evidence="1" id="KW-0548">Nucleotidyltransferase</keyword>
<dbReference type="EC" id="2.7.7.7" evidence="1"/>
<organism evidence="1 2">
    <name type="scientific">Pseudoroseomonas cervicalis ATCC 49957</name>
    <dbReference type="NCBI Taxonomy" id="525371"/>
    <lineage>
        <taxon>Bacteria</taxon>
        <taxon>Pseudomonadati</taxon>
        <taxon>Pseudomonadota</taxon>
        <taxon>Alphaproteobacteria</taxon>
        <taxon>Acetobacterales</taxon>
        <taxon>Roseomonadaceae</taxon>
        <taxon>Roseomonas</taxon>
    </lineage>
</organism>
<dbReference type="HOGENOM" id="CLU_006229_4_4_5"/>
<evidence type="ECO:0000313" key="1">
    <source>
        <dbReference type="EMBL" id="EFH10580.1"/>
    </source>
</evidence>
<dbReference type="AlphaFoldDB" id="D5RQ54"/>
<dbReference type="Proteomes" id="UP000005324">
    <property type="component" value="Unassembled WGS sequence"/>
</dbReference>
<dbReference type="InterPro" id="IPR027417">
    <property type="entry name" value="P-loop_NTPase"/>
</dbReference>
<keyword evidence="2" id="KW-1185">Reference proteome</keyword>